<dbReference type="RefSeq" id="WP_106440703.1">
    <property type="nucleotide sequence ID" value="NZ_NCLF01000004.1"/>
</dbReference>
<dbReference type="Proteomes" id="UP000255087">
    <property type="component" value="Unassembled WGS sequence"/>
</dbReference>
<protein>
    <submittedName>
        <fullName evidence="1">Uncharacterized protein</fullName>
    </submittedName>
</protein>
<dbReference type="EMBL" id="UHJC01000001">
    <property type="protein sequence ID" value="SUP86253.1"/>
    <property type="molecule type" value="Genomic_DNA"/>
</dbReference>
<evidence type="ECO:0000313" key="1">
    <source>
        <dbReference type="EMBL" id="SUP86253.1"/>
    </source>
</evidence>
<accession>A0A380QDL1</accession>
<reference evidence="1 2" key="1">
    <citation type="submission" date="2018-06" db="EMBL/GenBank/DDBJ databases">
        <authorList>
            <consortium name="Pathogen Informatics"/>
            <person name="Doyle S."/>
        </authorList>
    </citation>
    <scope>NUCLEOTIDE SEQUENCE [LARGE SCALE GENOMIC DNA]</scope>
    <source>
        <strain evidence="1 2">NCTC8580</strain>
    </source>
</reference>
<evidence type="ECO:0000313" key="2">
    <source>
        <dbReference type="Proteomes" id="UP000255087"/>
    </source>
</evidence>
<dbReference type="InterPro" id="IPR045657">
    <property type="entry name" value="DUF6392"/>
</dbReference>
<gene>
    <name evidence="1" type="ORF">NCTC8580_04128</name>
</gene>
<name>A0A380QDL1_YERPU</name>
<dbReference type="Pfam" id="PF19929">
    <property type="entry name" value="DUF6392"/>
    <property type="match status" value="1"/>
</dbReference>
<dbReference type="AlphaFoldDB" id="A0A380QDL1"/>
<organism evidence="1 2">
    <name type="scientific">Yersinia pseudotuberculosis</name>
    <dbReference type="NCBI Taxonomy" id="633"/>
    <lineage>
        <taxon>Bacteria</taxon>
        <taxon>Pseudomonadati</taxon>
        <taxon>Pseudomonadota</taxon>
        <taxon>Gammaproteobacteria</taxon>
        <taxon>Enterobacterales</taxon>
        <taxon>Yersiniaceae</taxon>
        <taxon>Yersinia</taxon>
    </lineage>
</organism>
<proteinExistence type="predicted"/>
<sequence>MANITAIIKNLGNTAEKLIEKNLIPVGKFEYLFEGADTFNCEPETGLTLVFNADSRTLESVQIMLINAYEDSGEYVGKMPEPFLRSMDKTTVRGLLGQPDSSGGMKKIPVIGVVGGYDSYTHKISNLYPNTKVRLLYLADLRAHALIFEKA</sequence>